<dbReference type="GeneID" id="87940667"/>
<feature type="compositionally biased region" description="Basic and acidic residues" evidence="1">
    <location>
        <begin position="262"/>
        <end position="277"/>
    </location>
</feature>
<evidence type="ECO:0000313" key="3">
    <source>
        <dbReference type="EMBL" id="WQF79150.1"/>
    </source>
</evidence>
<organism evidence="3 4">
    <name type="scientific">Colletotrichum destructivum</name>
    <dbReference type="NCBI Taxonomy" id="34406"/>
    <lineage>
        <taxon>Eukaryota</taxon>
        <taxon>Fungi</taxon>
        <taxon>Dikarya</taxon>
        <taxon>Ascomycota</taxon>
        <taxon>Pezizomycotina</taxon>
        <taxon>Sordariomycetes</taxon>
        <taxon>Hypocreomycetidae</taxon>
        <taxon>Glomerellales</taxon>
        <taxon>Glomerellaceae</taxon>
        <taxon>Colletotrichum</taxon>
        <taxon>Colletotrichum destructivum species complex</taxon>
    </lineage>
</organism>
<sequence>MWPLWSSFKRLLARDYCAEVEGKAFWPGTGDSYYLGSPFLVSWFAGKASGYTNTTTALWNVWVQDVKYEEKTKDGGSAFRLNIYSRNITFNTEGDNWMWVPTDVCNQTVVSFNWEIPKDFGATGTYMVAAVREGAVTTSAATATSGPFTVIASSDPKASATEATNSQTTNTQASPTGVLSVGTAVASSPANNNDRMTPGAAAGIATGAVVIFLGLAGVLWFFWRRRRNNKRLAAAAMAQAADGNSGYAKPELDGQAVVTEGRGTDDTSESKPAHLSELDSQQPWRFHRVAAEEKGNARVAEAPVAELGAGSPPEGYGNAKAHSGVELE</sequence>
<name>A0AAX4I6Y8_9PEZI</name>
<feature type="transmembrane region" description="Helical" evidence="2">
    <location>
        <begin position="200"/>
        <end position="223"/>
    </location>
</feature>
<dbReference type="AlphaFoldDB" id="A0AAX4I6Y8"/>
<dbReference type="EMBL" id="CP137307">
    <property type="protein sequence ID" value="WQF79150.1"/>
    <property type="molecule type" value="Genomic_DNA"/>
</dbReference>
<protein>
    <submittedName>
        <fullName evidence="3">Uncharacterized protein</fullName>
    </submittedName>
</protein>
<keyword evidence="2" id="KW-0812">Transmembrane</keyword>
<accession>A0AAX4I6Y8</accession>
<evidence type="ECO:0000256" key="1">
    <source>
        <dbReference type="SAM" id="MobiDB-lite"/>
    </source>
</evidence>
<reference evidence="4" key="1">
    <citation type="journal article" date="2023" name="bioRxiv">
        <title>Complete genome of the Medicago anthracnose fungus, Colletotrichum destructivum, reveals a mini-chromosome-like region within a core chromosome.</title>
        <authorList>
            <person name="Lapalu N."/>
            <person name="Simon A."/>
            <person name="Lu A."/>
            <person name="Plaumann P.-L."/>
            <person name="Amselem J."/>
            <person name="Pigne S."/>
            <person name="Auger A."/>
            <person name="Koch C."/>
            <person name="Dallery J.-F."/>
            <person name="O'Connell R.J."/>
        </authorList>
    </citation>
    <scope>NUCLEOTIDE SEQUENCE [LARGE SCALE GENOMIC DNA]</scope>
    <source>
        <strain evidence="4">CBS 520.97</strain>
    </source>
</reference>
<feature type="region of interest" description="Disordered" evidence="1">
    <location>
        <begin position="260"/>
        <end position="328"/>
    </location>
</feature>
<evidence type="ECO:0000256" key="2">
    <source>
        <dbReference type="SAM" id="Phobius"/>
    </source>
</evidence>
<dbReference type="KEGG" id="cdet:87940667"/>
<proteinExistence type="predicted"/>
<keyword evidence="2" id="KW-1133">Transmembrane helix</keyword>
<keyword evidence="2" id="KW-0472">Membrane</keyword>
<keyword evidence="4" id="KW-1185">Reference proteome</keyword>
<dbReference type="RefSeq" id="XP_062776374.1">
    <property type="nucleotide sequence ID" value="XM_062920323.1"/>
</dbReference>
<gene>
    <name evidence="3" type="ORF">CDEST_04164</name>
</gene>
<dbReference type="Proteomes" id="UP001322277">
    <property type="component" value="Chromosome 3"/>
</dbReference>
<evidence type="ECO:0000313" key="4">
    <source>
        <dbReference type="Proteomes" id="UP001322277"/>
    </source>
</evidence>